<dbReference type="GO" id="GO:0000978">
    <property type="term" value="F:RNA polymerase II cis-regulatory region sequence-specific DNA binding"/>
    <property type="evidence" value="ECO:0007669"/>
    <property type="project" value="TreeGrafter"/>
</dbReference>
<feature type="non-terminal residue" evidence="1">
    <location>
        <position position="1"/>
    </location>
</feature>
<dbReference type="GO" id="GO:0006357">
    <property type="term" value="P:regulation of transcription by RNA polymerase II"/>
    <property type="evidence" value="ECO:0007669"/>
    <property type="project" value="InterPro"/>
</dbReference>
<dbReference type="OrthoDB" id="784962at2759"/>
<comment type="caution">
    <text evidence="1">The sequence shown here is derived from an EMBL/GenBank/DDBJ whole genome shotgun (WGS) entry which is preliminary data.</text>
</comment>
<organism evidence="1 2">
    <name type="scientific">Paramuricea clavata</name>
    <name type="common">Red gorgonian</name>
    <name type="synonym">Violescent sea-whip</name>
    <dbReference type="NCBI Taxonomy" id="317549"/>
    <lineage>
        <taxon>Eukaryota</taxon>
        <taxon>Metazoa</taxon>
        <taxon>Cnidaria</taxon>
        <taxon>Anthozoa</taxon>
        <taxon>Octocorallia</taxon>
        <taxon>Malacalcyonacea</taxon>
        <taxon>Plexauridae</taxon>
        <taxon>Paramuricea</taxon>
    </lineage>
</organism>
<accession>A0A6S7KS01</accession>
<dbReference type="PANTHER" id="PTHR45975">
    <property type="entry name" value="NUCLEOSOME-REMODELING FACTOR SUBUNIT BPTF"/>
    <property type="match status" value="1"/>
</dbReference>
<reference evidence="1" key="1">
    <citation type="submission" date="2020-04" db="EMBL/GenBank/DDBJ databases">
        <authorList>
            <person name="Alioto T."/>
            <person name="Alioto T."/>
            <person name="Gomez Garrido J."/>
        </authorList>
    </citation>
    <scope>NUCLEOTIDE SEQUENCE</scope>
    <source>
        <strain evidence="1">A484AB</strain>
    </source>
</reference>
<dbReference type="EMBL" id="CACRXK020034887">
    <property type="protein sequence ID" value="CAB4044421.1"/>
    <property type="molecule type" value="Genomic_DNA"/>
</dbReference>
<evidence type="ECO:0000313" key="2">
    <source>
        <dbReference type="Proteomes" id="UP001152795"/>
    </source>
</evidence>
<dbReference type="InterPro" id="IPR038028">
    <property type="entry name" value="BPTF"/>
</dbReference>
<keyword evidence="2" id="KW-1185">Reference proteome</keyword>
<sequence length="115" mass="13854">IIEKIERNEKNEERKEMRKRFREENMVLKMARLNSQKLDSLLQKRKETLKKQIMRKRALLEKDMTQQIQGELAILRKRSCESSDGEETEYSYVPKKRVKQEGPLYCVCKTPYNDT</sequence>
<dbReference type="Proteomes" id="UP001152795">
    <property type="component" value="Unassembled WGS sequence"/>
</dbReference>
<feature type="non-terminal residue" evidence="1">
    <location>
        <position position="115"/>
    </location>
</feature>
<dbReference type="GO" id="GO:0016589">
    <property type="term" value="C:NURF complex"/>
    <property type="evidence" value="ECO:0007669"/>
    <property type="project" value="InterPro"/>
</dbReference>
<proteinExistence type="predicted"/>
<dbReference type="PANTHER" id="PTHR45975:SF2">
    <property type="entry name" value="NUCLEOSOME-REMODELING FACTOR SUBUNIT BPTF"/>
    <property type="match status" value="1"/>
</dbReference>
<dbReference type="AlphaFoldDB" id="A0A6S7KS01"/>
<evidence type="ECO:0000313" key="1">
    <source>
        <dbReference type="EMBL" id="CAB4044421.1"/>
    </source>
</evidence>
<gene>
    <name evidence="1" type="ORF">PACLA_8A067972</name>
</gene>
<protein>
    <submittedName>
        <fullName evidence="1">Uncharacterized protein</fullName>
    </submittedName>
</protein>
<name>A0A6S7KS01_PARCT</name>